<reference evidence="1" key="2">
    <citation type="journal article" date="2015" name="Fish Shellfish Immunol.">
        <title>Early steps in the European eel (Anguilla anguilla)-Vibrio vulnificus interaction in the gills: Role of the RtxA13 toxin.</title>
        <authorList>
            <person name="Callol A."/>
            <person name="Pajuelo D."/>
            <person name="Ebbesson L."/>
            <person name="Teles M."/>
            <person name="MacKenzie S."/>
            <person name="Amaro C."/>
        </authorList>
    </citation>
    <scope>NUCLEOTIDE SEQUENCE</scope>
</reference>
<reference evidence="1" key="1">
    <citation type="submission" date="2014-11" db="EMBL/GenBank/DDBJ databases">
        <authorList>
            <person name="Amaro Gonzalez C."/>
        </authorList>
    </citation>
    <scope>NUCLEOTIDE SEQUENCE</scope>
</reference>
<accession>A0A0E9SC62</accession>
<proteinExistence type="predicted"/>
<name>A0A0E9SC62_ANGAN</name>
<evidence type="ECO:0000313" key="1">
    <source>
        <dbReference type="EMBL" id="JAH38979.1"/>
    </source>
</evidence>
<organism evidence="1">
    <name type="scientific">Anguilla anguilla</name>
    <name type="common">European freshwater eel</name>
    <name type="synonym">Muraena anguilla</name>
    <dbReference type="NCBI Taxonomy" id="7936"/>
    <lineage>
        <taxon>Eukaryota</taxon>
        <taxon>Metazoa</taxon>
        <taxon>Chordata</taxon>
        <taxon>Craniata</taxon>
        <taxon>Vertebrata</taxon>
        <taxon>Euteleostomi</taxon>
        <taxon>Actinopterygii</taxon>
        <taxon>Neopterygii</taxon>
        <taxon>Teleostei</taxon>
        <taxon>Anguilliformes</taxon>
        <taxon>Anguillidae</taxon>
        <taxon>Anguilla</taxon>
    </lineage>
</organism>
<dbReference type="EMBL" id="GBXM01080571">
    <property type="protein sequence ID" value="JAH28006.1"/>
    <property type="molecule type" value="Transcribed_RNA"/>
</dbReference>
<dbReference type="EMBL" id="GBXM01069598">
    <property type="protein sequence ID" value="JAH38979.1"/>
    <property type="molecule type" value="Transcribed_RNA"/>
</dbReference>
<protein>
    <submittedName>
        <fullName evidence="1">Uncharacterized protein</fullName>
    </submittedName>
</protein>
<dbReference type="AlphaFoldDB" id="A0A0E9SC62"/>
<sequence length="42" mass="4595">MVPIGLIVYSVRLQDDCTYTSVLKLCVQIAGQEKKIVGWGVA</sequence>